<evidence type="ECO:0000256" key="1">
    <source>
        <dbReference type="ARBA" id="ARBA00023054"/>
    </source>
</evidence>
<feature type="region of interest" description="Disordered" evidence="3">
    <location>
        <begin position="191"/>
        <end position="212"/>
    </location>
</feature>
<feature type="compositionally biased region" description="Basic and acidic residues" evidence="3">
    <location>
        <begin position="20"/>
        <end position="33"/>
    </location>
</feature>
<keyword evidence="1 2" id="KW-0175">Coiled coil</keyword>
<dbReference type="Proteomes" id="UP000324632">
    <property type="component" value="Chromosome 10"/>
</dbReference>
<name>A0A5A9P0I3_9TELE</name>
<gene>
    <name evidence="5" type="ORF">E1301_Tti016488</name>
</gene>
<feature type="coiled-coil region" evidence="2">
    <location>
        <begin position="88"/>
        <end position="125"/>
    </location>
</feature>
<sequence length="551" mass="65001">MSAASITAGVVQYGRRKGSGKQDMEKIESNRHPDLRQVTVLSKSDWMRIQDSVNGVNKHNQSLIEAREEREALHVRSKEVVKHWSNTIAGQRQKKLEAKKIREEIEEEERKLIDIEEANYQAQIRKEAIEKAKTQQYYQTDRVKEFHRALLLAEVLKEREAQIDLKHRQQKASKDIDKDILVVMANRDEQALKEEQQKSQQRKQEQLAVAESLKQQIKNHEVKKEHEKQEVRKEASEIERLRQLRLWERATTEQKKEEEKRKMMKAHREHLANSEAIRAAETQRQEDEEEKQEQLASHKKTLMKLRREKQEEMYRELQRHRETIIEKLAALKQEQTNNEDERIAKAVAEREARQIREQQKKEAKHTSMLNSITAHREITKQEQERKAEEERQKELEILIAKREADRIFMEKQELKAQKAREDGKALQDTYILDMAEKRARNHRTRKEEQNFAVENKALVIEEEIQFQRYAKHVIETAEKAGRNIFPLSKASKEGIGGGLGPVFGGLRPSYLVHDESDVQMPKYVSNTTQNIKELNETTNIHQAKKRLGFTW</sequence>
<accession>A0A5A9P0I3</accession>
<evidence type="ECO:0000259" key="4">
    <source>
        <dbReference type="Pfam" id="PF13868"/>
    </source>
</evidence>
<dbReference type="PANTHER" id="PTHR28663">
    <property type="entry name" value="COILED-COIL DOMAIN-CONTAINING PROTEIN 173"/>
    <property type="match status" value="1"/>
</dbReference>
<dbReference type="Pfam" id="PF13868">
    <property type="entry name" value="TPH"/>
    <property type="match status" value="1"/>
</dbReference>
<dbReference type="EMBL" id="SOYY01000010">
    <property type="protein sequence ID" value="KAA0715418.1"/>
    <property type="molecule type" value="Genomic_DNA"/>
</dbReference>
<feature type="domain" description="Trichohyalin-plectin-homology" evidence="4">
    <location>
        <begin position="138"/>
        <end position="480"/>
    </location>
</feature>
<dbReference type="PANTHER" id="PTHR28663:SF1">
    <property type="entry name" value="CILIA- AND FLAGELLA- ASSOCIATED PROTEIN 210"/>
    <property type="match status" value="1"/>
</dbReference>
<evidence type="ECO:0000256" key="3">
    <source>
        <dbReference type="SAM" id="MobiDB-lite"/>
    </source>
</evidence>
<evidence type="ECO:0000256" key="2">
    <source>
        <dbReference type="SAM" id="Coils"/>
    </source>
</evidence>
<dbReference type="InterPro" id="IPR039986">
    <property type="entry name" value="CFAP210"/>
</dbReference>
<dbReference type="AlphaFoldDB" id="A0A5A9P0I3"/>
<reference evidence="5 6" key="1">
    <citation type="journal article" date="2019" name="Mol. Ecol. Resour.">
        <title>Chromosome-level genome assembly of Triplophysa tibetana, a fish adapted to the harsh high-altitude environment of the Tibetan Plateau.</title>
        <authorList>
            <person name="Yang X."/>
            <person name="Liu H."/>
            <person name="Ma Z."/>
            <person name="Zou Y."/>
            <person name="Zou M."/>
            <person name="Mao Y."/>
            <person name="Li X."/>
            <person name="Wang H."/>
            <person name="Chen T."/>
            <person name="Wang W."/>
            <person name="Yang R."/>
        </authorList>
    </citation>
    <scope>NUCLEOTIDE SEQUENCE [LARGE SCALE GENOMIC DNA]</scope>
    <source>
        <strain evidence="5">TTIB1903HZAU</strain>
        <tissue evidence="5">Muscle</tissue>
    </source>
</reference>
<feature type="region of interest" description="Disordered" evidence="3">
    <location>
        <begin position="1"/>
        <end position="33"/>
    </location>
</feature>
<keyword evidence="6" id="KW-1185">Reference proteome</keyword>
<comment type="caution">
    <text evidence="5">The sequence shown here is derived from an EMBL/GenBank/DDBJ whole genome shotgun (WGS) entry which is preliminary data.</text>
</comment>
<protein>
    <submittedName>
        <fullName evidence="5">Coiled-coil domain-containing protein 173</fullName>
    </submittedName>
</protein>
<dbReference type="InterPro" id="IPR043597">
    <property type="entry name" value="TPH_dom"/>
</dbReference>
<evidence type="ECO:0000313" key="6">
    <source>
        <dbReference type="Proteomes" id="UP000324632"/>
    </source>
</evidence>
<organism evidence="5 6">
    <name type="scientific">Triplophysa tibetana</name>
    <dbReference type="NCBI Taxonomy" id="1572043"/>
    <lineage>
        <taxon>Eukaryota</taxon>
        <taxon>Metazoa</taxon>
        <taxon>Chordata</taxon>
        <taxon>Craniata</taxon>
        <taxon>Vertebrata</taxon>
        <taxon>Euteleostomi</taxon>
        <taxon>Actinopterygii</taxon>
        <taxon>Neopterygii</taxon>
        <taxon>Teleostei</taxon>
        <taxon>Ostariophysi</taxon>
        <taxon>Cypriniformes</taxon>
        <taxon>Nemacheilidae</taxon>
        <taxon>Triplophysa</taxon>
    </lineage>
</organism>
<dbReference type="GO" id="GO:0005879">
    <property type="term" value="C:axonemal microtubule"/>
    <property type="evidence" value="ECO:0007669"/>
    <property type="project" value="TreeGrafter"/>
</dbReference>
<feature type="region of interest" description="Disordered" evidence="3">
    <location>
        <begin position="358"/>
        <end position="390"/>
    </location>
</feature>
<feature type="compositionally biased region" description="Basic and acidic residues" evidence="3">
    <location>
        <begin position="374"/>
        <end position="390"/>
    </location>
</feature>
<evidence type="ECO:0000313" key="5">
    <source>
        <dbReference type="EMBL" id="KAA0715418.1"/>
    </source>
</evidence>
<feature type="compositionally biased region" description="Basic and acidic residues" evidence="3">
    <location>
        <begin position="191"/>
        <end position="205"/>
    </location>
</feature>
<proteinExistence type="predicted"/>